<dbReference type="EMBL" id="MU839026">
    <property type="protein sequence ID" value="KAK1763541.1"/>
    <property type="molecule type" value="Genomic_DNA"/>
</dbReference>
<organism evidence="2 3">
    <name type="scientific">Phialemonium atrogriseum</name>
    <dbReference type="NCBI Taxonomy" id="1093897"/>
    <lineage>
        <taxon>Eukaryota</taxon>
        <taxon>Fungi</taxon>
        <taxon>Dikarya</taxon>
        <taxon>Ascomycota</taxon>
        <taxon>Pezizomycotina</taxon>
        <taxon>Sordariomycetes</taxon>
        <taxon>Sordariomycetidae</taxon>
        <taxon>Cephalothecales</taxon>
        <taxon>Cephalothecaceae</taxon>
        <taxon>Phialemonium</taxon>
    </lineage>
</organism>
<protein>
    <submittedName>
        <fullName evidence="2">Uncharacterized protein</fullName>
    </submittedName>
</protein>
<feature type="compositionally biased region" description="Low complexity" evidence="1">
    <location>
        <begin position="10"/>
        <end position="30"/>
    </location>
</feature>
<gene>
    <name evidence="2" type="ORF">QBC33DRAFT_562664</name>
</gene>
<dbReference type="Proteomes" id="UP001244011">
    <property type="component" value="Unassembled WGS sequence"/>
</dbReference>
<name>A0AAJ0FCF2_9PEZI</name>
<evidence type="ECO:0000313" key="3">
    <source>
        <dbReference type="Proteomes" id="UP001244011"/>
    </source>
</evidence>
<dbReference type="AlphaFoldDB" id="A0AAJ0FCF2"/>
<evidence type="ECO:0000313" key="2">
    <source>
        <dbReference type="EMBL" id="KAK1763541.1"/>
    </source>
</evidence>
<dbReference type="GeneID" id="85313409"/>
<accession>A0AAJ0FCF2</accession>
<evidence type="ECO:0000256" key="1">
    <source>
        <dbReference type="SAM" id="MobiDB-lite"/>
    </source>
</evidence>
<comment type="caution">
    <text evidence="2">The sequence shown here is derived from an EMBL/GenBank/DDBJ whole genome shotgun (WGS) entry which is preliminary data.</text>
</comment>
<dbReference type="RefSeq" id="XP_060279754.1">
    <property type="nucleotide sequence ID" value="XM_060430222.1"/>
</dbReference>
<keyword evidence="3" id="KW-1185">Reference proteome</keyword>
<reference evidence="2" key="1">
    <citation type="submission" date="2023-06" db="EMBL/GenBank/DDBJ databases">
        <title>Genome-scale phylogeny and comparative genomics of the fungal order Sordariales.</title>
        <authorList>
            <consortium name="Lawrence Berkeley National Laboratory"/>
            <person name="Hensen N."/>
            <person name="Bonometti L."/>
            <person name="Westerberg I."/>
            <person name="Brannstrom I.O."/>
            <person name="Guillou S."/>
            <person name="Cros-Aarteil S."/>
            <person name="Calhoun S."/>
            <person name="Haridas S."/>
            <person name="Kuo A."/>
            <person name="Mondo S."/>
            <person name="Pangilinan J."/>
            <person name="Riley R."/>
            <person name="Labutti K."/>
            <person name="Andreopoulos B."/>
            <person name="Lipzen A."/>
            <person name="Chen C."/>
            <person name="Yanf M."/>
            <person name="Daum C."/>
            <person name="Ng V."/>
            <person name="Clum A."/>
            <person name="Steindorff A."/>
            <person name="Ohm R."/>
            <person name="Martin F."/>
            <person name="Silar P."/>
            <person name="Natvig D."/>
            <person name="Lalanne C."/>
            <person name="Gautier V."/>
            <person name="Ament-Velasquez S.L."/>
            <person name="Kruys A."/>
            <person name="Hutchinson M.I."/>
            <person name="Powell A.J."/>
            <person name="Barry K."/>
            <person name="Miller A.N."/>
            <person name="Grigoriev I.V."/>
            <person name="Debuchy R."/>
            <person name="Gladieux P."/>
            <person name="Thoren M.H."/>
            <person name="Johannesson H."/>
        </authorList>
    </citation>
    <scope>NUCLEOTIDE SEQUENCE</scope>
    <source>
        <strain evidence="2">8032-3</strain>
    </source>
</reference>
<proteinExistence type="predicted"/>
<feature type="region of interest" description="Disordered" evidence="1">
    <location>
        <begin position="1"/>
        <end position="110"/>
    </location>
</feature>
<sequence>MSQLFRRPSSKAAAAVAADPDPDPNSAYSSLLDPVSSIRGAPHQHRRTKSSPTAAGVHDQPRPWLSTRPSAPAERPPVRKLVKEPGPGSARPSFSLELSSETDGAGKEKGFVRRGIERLKEIYRGGDRS</sequence>